<dbReference type="SMART" id="SM00062">
    <property type="entry name" value="PBPb"/>
    <property type="match status" value="1"/>
</dbReference>
<dbReference type="CDD" id="cd00093">
    <property type="entry name" value="HTH_XRE"/>
    <property type="match status" value="1"/>
</dbReference>
<dbReference type="InterPro" id="IPR051455">
    <property type="entry name" value="Bact_solute-bind_prot3"/>
</dbReference>
<dbReference type="GO" id="GO:0006865">
    <property type="term" value="P:amino acid transport"/>
    <property type="evidence" value="ECO:0007669"/>
    <property type="project" value="TreeGrafter"/>
</dbReference>
<evidence type="ECO:0000256" key="2">
    <source>
        <dbReference type="ARBA" id="ARBA00022448"/>
    </source>
</evidence>
<dbReference type="PROSITE" id="PS01039">
    <property type="entry name" value="SBP_BACTERIAL_3"/>
    <property type="match status" value="1"/>
</dbReference>
<dbReference type="InterPro" id="IPR018313">
    <property type="entry name" value="SBP_3_CS"/>
</dbReference>
<evidence type="ECO:0000313" key="7">
    <source>
        <dbReference type="EMBL" id="PNG89876.1"/>
    </source>
</evidence>
<evidence type="ECO:0000259" key="6">
    <source>
        <dbReference type="SMART" id="SM00062"/>
    </source>
</evidence>
<keyword evidence="3" id="KW-0732">Signal</keyword>
<keyword evidence="8" id="KW-1185">Reference proteome</keyword>
<feature type="region of interest" description="Disordered" evidence="5">
    <location>
        <begin position="1"/>
        <end position="23"/>
    </location>
</feature>
<feature type="domain" description="Solute-binding protein family 3/N-terminal" evidence="6">
    <location>
        <begin position="420"/>
        <end position="665"/>
    </location>
</feature>
<keyword evidence="2" id="KW-0813">Transport</keyword>
<sequence length="678" mass="75145">MNDDEERPSQRQGARPGPVEGDTPQAAELAQWLRERTAGLTVRQLAERFRYGRSQWSEFLRGRKLIPLWLLEDVVTALVPGPRNQQMQRAIGRELLEAAEHADAARRAAQAPQLPDGTAHELQIRLDDARQGQIQAQQTLHSLTRLIYTFLSMVADLRQRCATLEAERDQARQRLEEANATVTQQRLAESEQHLAATEQQLAETEQRLEGVEDLLARTRWEQQEAEYVRIRALQRAEQHRRAYEQRTGDTPTEPVDEETGAVTLPQLWEYDHALEAADAQLHAHSARLSAIRERLGIPAPSQSRRPRTILGQVVPDPSADSPDNAPTSSGSVRADSTDNADGSATLASSDRTRANTPGAVGSAAGAAGGPRGRRRPGRRTVLVGMVCLSLLAAGAWFARDQWQPSPSDSQVLRRADKRGELVIGTKAGQPGLSMEKDGKWSGFDVELARRIADRLGFPEDKIKFLPVGTNSRETMIKNKKVDLVVGSYSINAEREKEVAFAGPYLLTGQRLLMRKGDTEGTVWVNDDETGSLYTKEVRSYVDLPPKTDVCTAADSTSQKKLESLKTESGEKQFDVTPLTDYDLCISGLLDTTYEVLSTDDVILAGYQAKYRNQLVTIGGDMSHEKYGIGMEKNDSVLHDLVCDALEKEISSGRWDQLFKDNLGKIGVEETSPPPRTRC</sequence>
<evidence type="ECO:0000313" key="8">
    <source>
        <dbReference type="Proteomes" id="UP000236520"/>
    </source>
</evidence>
<evidence type="ECO:0000256" key="4">
    <source>
        <dbReference type="SAM" id="Coils"/>
    </source>
</evidence>
<dbReference type="PANTHER" id="PTHR30085:SF6">
    <property type="entry name" value="ABC TRANSPORTER GLUTAMINE-BINDING PROTEIN GLNH"/>
    <property type="match status" value="1"/>
</dbReference>
<feature type="coiled-coil region" evidence="4">
    <location>
        <begin position="154"/>
        <end position="221"/>
    </location>
</feature>
<dbReference type="EMBL" id="LJIW01000002">
    <property type="protein sequence ID" value="PNG89876.1"/>
    <property type="molecule type" value="Genomic_DNA"/>
</dbReference>
<dbReference type="AlphaFoldDB" id="A0A2J7YPD4"/>
<comment type="similarity">
    <text evidence="1">Belongs to the bacterial solute-binding protein 3 family.</text>
</comment>
<gene>
    <name evidence="7" type="ORF">SMF913_25341</name>
</gene>
<dbReference type="Pfam" id="PF00497">
    <property type="entry name" value="SBP_bac_3"/>
    <property type="match status" value="1"/>
</dbReference>
<dbReference type="Pfam" id="PF13560">
    <property type="entry name" value="HTH_31"/>
    <property type="match status" value="1"/>
</dbReference>
<feature type="compositionally biased region" description="Low complexity" evidence="5">
    <location>
        <begin position="315"/>
        <end position="329"/>
    </location>
</feature>
<feature type="region of interest" description="Disordered" evidence="5">
    <location>
        <begin position="297"/>
        <end position="376"/>
    </location>
</feature>
<evidence type="ECO:0000256" key="3">
    <source>
        <dbReference type="ARBA" id="ARBA00022729"/>
    </source>
</evidence>
<accession>A0A2J7YPD4</accession>
<organism evidence="7 8">
    <name type="scientific">Streptomyces malaysiensis</name>
    <dbReference type="NCBI Taxonomy" id="92644"/>
    <lineage>
        <taxon>Bacteria</taxon>
        <taxon>Bacillati</taxon>
        <taxon>Actinomycetota</taxon>
        <taxon>Actinomycetes</taxon>
        <taxon>Kitasatosporales</taxon>
        <taxon>Streptomycetaceae</taxon>
        <taxon>Streptomyces</taxon>
        <taxon>Streptomyces violaceusniger group</taxon>
    </lineage>
</organism>
<proteinExistence type="inferred from homology"/>
<name>A0A2J7YPD4_STRMQ</name>
<dbReference type="RefSeq" id="WP_102935831.1">
    <property type="nucleotide sequence ID" value="NZ_LJIW01000002.1"/>
</dbReference>
<dbReference type="GO" id="GO:0005576">
    <property type="term" value="C:extracellular region"/>
    <property type="evidence" value="ECO:0007669"/>
    <property type="project" value="TreeGrafter"/>
</dbReference>
<keyword evidence="4" id="KW-0175">Coiled coil</keyword>
<dbReference type="GO" id="GO:0030288">
    <property type="term" value="C:outer membrane-bounded periplasmic space"/>
    <property type="evidence" value="ECO:0007669"/>
    <property type="project" value="TreeGrafter"/>
</dbReference>
<dbReference type="Gene3D" id="3.40.190.10">
    <property type="entry name" value="Periplasmic binding protein-like II"/>
    <property type="match status" value="2"/>
</dbReference>
<reference evidence="7 8" key="1">
    <citation type="submission" date="2015-09" db="EMBL/GenBank/DDBJ databases">
        <title>Genome sequence, genome mining and natural product profiling of a biocontrol bacterium Streptomyces malaysiensis F913.</title>
        <authorList>
            <person name="Xu Y."/>
            <person name="Wei J."/>
            <person name="Xie J."/>
            <person name="Li T."/>
            <person name="Zhou Z."/>
        </authorList>
    </citation>
    <scope>NUCLEOTIDE SEQUENCE [LARGE SCALE GENOMIC DNA]</scope>
    <source>
        <strain evidence="7 8">F913</strain>
    </source>
</reference>
<protein>
    <recommendedName>
        <fullName evidence="6">Solute-binding protein family 3/N-terminal domain-containing protein</fullName>
    </recommendedName>
</protein>
<dbReference type="SUPFAM" id="SSF53850">
    <property type="entry name" value="Periplasmic binding protein-like II"/>
    <property type="match status" value="1"/>
</dbReference>
<dbReference type="InterPro" id="IPR001387">
    <property type="entry name" value="Cro/C1-type_HTH"/>
</dbReference>
<dbReference type="PANTHER" id="PTHR30085">
    <property type="entry name" value="AMINO ACID ABC TRANSPORTER PERMEASE"/>
    <property type="match status" value="1"/>
</dbReference>
<dbReference type="InterPro" id="IPR001638">
    <property type="entry name" value="Solute-binding_3/MltF_N"/>
</dbReference>
<feature type="compositionally biased region" description="Polar residues" evidence="5">
    <location>
        <begin position="337"/>
        <end position="349"/>
    </location>
</feature>
<comment type="caution">
    <text evidence="7">The sequence shown here is derived from an EMBL/GenBank/DDBJ whole genome shotgun (WGS) entry which is preliminary data.</text>
</comment>
<evidence type="ECO:0000256" key="5">
    <source>
        <dbReference type="SAM" id="MobiDB-lite"/>
    </source>
</evidence>
<evidence type="ECO:0000256" key="1">
    <source>
        <dbReference type="ARBA" id="ARBA00010333"/>
    </source>
</evidence>
<dbReference type="Proteomes" id="UP000236520">
    <property type="component" value="Unassembled WGS sequence"/>
</dbReference>